<gene>
    <name evidence="8" type="ORF">CGZ94_21175</name>
</gene>
<reference evidence="8 9" key="1">
    <citation type="submission" date="2017-07" db="EMBL/GenBank/DDBJ databases">
        <title>Draft whole genome sequences of clinical Proprionibacteriaceae strains.</title>
        <authorList>
            <person name="Bernier A.-M."/>
            <person name="Bernard K."/>
            <person name="Domingo M.-C."/>
        </authorList>
    </citation>
    <scope>NUCLEOTIDE SEQUENCE [LARGE SCALE GENOMIC DNA]</scope>
    <source>
        <strain evidence="8 9">NML 030167</strain>
    </source>
</reference>
<evidence type="ECO:0000313" key="9">
    <source>
        <dbReference type="Proteomes" id="UP000215896"/>
    </source>
</evidence>
<feature type="transmembrane region" description="Helical" evidence="6">
    <location>
        <begin position="190"/>
        <end position="210"/>
    </location>
</feature>
<dbReference type="Pfam" id="PF07690">
    <property type="entry name" value="MFS_1"/>
    <property type="match status" value="1"/>
</dbReference>
<evidence type="ECO:0000256" key="2">
    <source>
        <dbReference type="ARBA" id="ARBA00022475"/>
    </source>
</evidence>
<feature type="transmembrane region" description="Helical" evidence="6">
    <location>
        <begin position="222"/>
        <end position="242"/>
    </location>
</feature>
<feature type="transmembrane region" description="Helical" evidence="6">
    <location>
        <begin position="249"/>
        <end position="269"/>
    </location>
</feature>
<dbReference type="OrthoDB" id="65739at2"/>
<evidence type="ECO:0000256" key="1">
    <source>
        <dbReference type="ARBA" id="ARBA00004651"/>
    </source>
</evidence>
<name>A0A255G5A9_9ACTN</name>
<dbReference type="PANTHER" id="PTHR43124:SF3">
    <property type="entry name" value="CHLORAMPHENICOL EFFLUX PUMP RV0191"/>
    <property type="match status" value="1"/>
</dbReference>
<feature type="transmembrane region" description="Helical" evidence="6">
    <location>
        <begin position="24"/>
        <end position="45"/>
    </location>
</feature>
<dbReference type="EMBL" id="NMVO01000019">
    <property type="protein sequence ID" value="OYO08024.1"/>
    <property type="molecule type" value="Genomic_DNA"/>
</dbReference>
<dbReference type="InterPro" id="IPR011701">
    <property type="entry name" value="MFS"/>
</dbReference>
<evidence type="ECO:0000259" key="7">
    <source>
        <dbReference type="PROSITE" id="PS50850"/>
    </source>
</evidence>
<evidence type="ECO:0000256" key="5">
    <source>
        <dbReference type="ARBA" id="ARBA00023136"/>
    </source>
</evidence>
<keyword evidence="3 6" id="KW-0812">Transmembrane</keyword>
<comment type="caution">
    <text evidence="8">The sequence shown here is derived from an EMBL/GenBank/DDBJ whole genome shotgun (WGS) entry which is preliminary data.</text>
</comment>
<feature type="transmembrane region" description="Helical" evidence="6">
    <location>
        <begin position="275"/>
        <end position="292"/>
    </location>
</feature>
<keyword evidence="4 6" id="KW-1133">Transmembrane helix</keyword>
<dbReference type="InterPro" id="IPR036259">
    <property type="entry name" value="MFS_trans_sf"/>
</dbReference>
<dbReference type="PANTHER" id="PTHR43124">
    <property type="entry name" value="PURINE EFFLUX PUMP PBUE"/>
    <property type="match status" value="1"/>
</dbReference>
<keyword evidence="2" id="KW-1003">Cell membrane</keyword>
<dbReference type="SUPFAM" id="SSF103473">
    <property type="entry name" value="MFS general substrate transporter"/>
    <property type="match status" value="1"/>
</dbReference>
<protein>
    <submittedName>
        <fullName evidence="8">MFS transporter</fullName>
    </submittedName>
</protein>
<organism evidence="8 9">
    <name type="scientific">Enemella evansiae</name>
    <dbReference type="NCBI Taxonomy" id="2016499"/>
    <lineage>
        <taxon>Bacteria</taxon>
        <taxon>Bacillati</taxon>
        <taxon>Actinomycetota</taxon>
        <taxon>Actinomycetes</taxon>
        <taxon>Propionibacteriales</taxon>
        <taxon>Propionibacteriaceae</taxon>
        <taxon>Enemella</taxon>
    </lineage>
</organism>
<evidence type="ECO:0000256" key="4">
    <source>
        <dbReference type="ARBA" id="ARBA00022989"/>
    </source>
</evidence>
<proteinExistence type="predicted"/>
<feature type="transmembrane region" description="Helical" evidence="6">
    <location>
        <begin position="312"/>
        <end position="331"/>
    </location>
</feature>
<feature type="transmembrane region" description="Helical" evidence="6">
    <location>
        <begin position="115"/>
        <end position="137"/>
    </location>
</feature>
<dbReference type="InterPro" id="IPR020846">
    <property type="entry name" value="MFS_dom"/>
</dbReference>
<dbReference type="GO" id="GO:0022857">
    <property type="term" value="F:transmembrane transporter activity"/>
    <property type="evidence" value="ECO:0007669"/>
    <property type="project" value="InterPro"/>
</dbReference>
<evidence type="ECO:0000256" key="3">
    <source>
        <dbReference type="ARBA" id="ARBA00022692"/>
    </source>
</evidence>
<comment type="subcellular location">
    <subcellularLocation>
        <location evidence="1">Cell membrane</location>
        <topology evidence="1">Multi-pass membrane protein</topology>
    </subcellularLocation>
</comment>
<dbReference type="Proteomes" id="UP000215896">
    <property type="component" value="Unassembled WGS sequence"/>
</dbReference>
<dbReference type="GO" id="GO:0005886">
    <property type="term" value="C:plasma membrane"/>
    <property type="evidence" value="ECO:0007669"/>
    <property type="project" value="UniProtKB-SubCell"/>
</dbReference>
<accession>A0A255G5A9</accession>
<feature type="domain" description="Major facilitator superfamily (MFS) profile" evidence="7">
    <location>
        <begin position="1"/>
        <end position="364"/>
    </location>
</feature>
<evidence type="ECO:0000313" key="8">
    <source>
        <dbReference type="EMBL" id="OYO08024.1"/>
    </source>
</evidence>
<dbReference type="Gene3D" id="1.20.1250.20">
    <property type="entry name" value="MFS general substrate transporter like domains"/>
    <property type="match status" value="1"/>
</dbReference>
<keyword evidence="5 6" id="KW-0472">Membrane</keyword>
<evidence type="ECO:0000256" key="6">
    <source>
        <dbReference type="SAM" id="Phobius"/>
    </source>
</evidence>
<sequence>MSSFDRFAIGPMLVVMATDLGEPLAAVVALAGAYFLAYGLSQPLWGVLSDRLGRVRLIQFTLLVGGAASIASGFAPNLAVLLVLRIIAGACFGAVVPTSLTYVGDTVELSARQRALSDLMATMAVGTALATALSGLLAHSFGWRSVFVLSGVCSLIPGLLVGRLPEPQRAPVAGNIAVQLQTAIANRWALLLYALVMVEGGALLGMLTLLPPALSEHGVNVSLAGLATAAYGVGVMAFSRLVRPLARRWPMWGLLLLGGVQLAIGFALVSWRVNVVTVLITSLALGGGWAFMHSSLQTWATSVVPQVRGTVVALFAGSLFVGSSLATYLAAPWADTGHYQAIFAVAAVVMVPLTLVAVLGRISYLRHTGS</sequence>
<feature type="transmembrane region" description="Helical" evidence="6">
    <location>
        <begin position="337"/>
        <end position="360"/>
    </location>
</feature>
<feature type="transmembrane region" description="Helical" evidence="6">
    <location>
        <begin position="82"/>
        <end position="103"/>
    </location>
</feature>
<dbReference type="AlphaFoldDB" id="A0A255G5A9"/>
<feature type="transmembrane region" description="Helical" evidence="6">
    <location>
        <begin position="57"/>
        <end position="76"/>
    </location>
</feature>
<dbReference type="InterPro" id="IPR050189">
    <property type="entry name" value="MFS_Efflux_Transporters"/>
</dbReference>
<keyword evidence="9" id="KW-1185">Reference proteome</keyword>
<dbReference type="PROSITE" id="PS50850">
    <property type="entry name" value="MFS"/>
    <property type="match status" value="1"/>
</dbReference>